<organism evidence="6">
    <name type="scientific">Equus asinus asinus</name>
    <dbReference type="NCBI Taxonomy" id="83772"/>
    <lineage>
        <taxon>Eukaryota</taxon>
        <taxon>Metazoa</taxon>
        <taxon>Chordata</taxon>
        <taxon>Craniata</taxon>
        <taxon>Vertebrata</taxon>
        <taxon>Euteleostomi</taxon>
        <taxon>Mammalia</taxon>
        <taxon>Eutheria</taxon>
        <taxon>Laurasiatheria</taxon>
        <taxon>Perissodactyla</taxon>
        <taxon>Equidae</taxon>
        <taxon>Equus</taxon>
    </lineage>
</organism>
<feature type="domain" description="FH2" evidence="5">
    <location>
        <begin position="424"/>
        <end position="733"/>
    </location>
</feature>
<dbReference type="PANTHER" id="PTHR45857">
    <property type="entry name" value="FORMIN-LIKE PROTEIN"/>
    <property type="match status" value="1"/>
</dbReference>
<evidence type="ECO:0000259" key="4">
    <source>
        <dbReference type="PROSITE" id="PS51232"/>
    </source>
</evidence>
<gene>
    <name evidence="6" type="primary">FMNL1</name>
</gene>
<name>A0A8C4LSH1_EQUAS</name>
<proteinExistence type="inferred from homology"/>
<dbReference type="InterPro" id="IPR015425">
    <property type="entry name" value="FH2_Formin"/>
</dbReference>
<dbReference type="GO" id="GO:0008360">
    <property type="term" value="P:regulation of cell shape"/>
    <property type="evidence" value="ECO:0007669"/>
    <property type="project" value="TreeGrafter"/>
</dbReference>
<dbReference type="InterPro" id="IPR010473">
    <property type="entry name" value="GTPase-bd"/>
</dbReference>
<dbReference type="Ensembl" id="ENSEAST00005016389.1">
    <property type="protein sequence ID" value="ENSEASP00005015062.1"/>
    <property type="gene ID" value="ENSEASG00005010491.1"/>
</dbReference>
<dbReference type="SUPFAM" id="SSF48371">
    <property type="entry name" value="ARM repeat"/>
    <property type="match status" value="1"/>
</dbReference>
<dbReference type="PROSITE" id="PS51444">
    <property type="entry name" value="FH2"/>
    <property type="match status" value="1"/>
</dbReference>
<accession>A0A8C4LSH1</accession>
<dbReference type="SMART" id="SM01139">
    <property type="entry name" value="Drf_FH3"/>
    <property type="match status" value="1"/>
</dbReference>
<dbReference type="InterPro" id="IPR010472">
    <property type="entry name" value="FH3_dom"/>
</dbReference>
<reference evidence="6" key="1">
    <citation type="submission" date="2023-03" db="UniProtKB">
        <authorList>
            <consortium name="Ensembl"/>
        </authorList>
    </citation>
    <scope>IDENTIFICATION</scope>
</reference>
<feature type="domain" description="GBD/FH3" evidence="4">
    <location>
        <begin position="24"/>
        <end position="411"/>
    </location>
</feature>
<dbReference type="Pfam" id="PF02181">
    <property type="entry name" value="FH2"/>
    <property type="match status" value="1"/>
</dbReference>
<feature type="coiled-coil region" evidence="2">
    <location>
        <begin position="339"/>
        <end position="391"/>
    </location>
</feature>
<dbReference type="GO" id="GO:0005829">
    <property type="term" value="C:cytosol"/>
    <property type="evidence" value="ECO:0007669"/>
    <property type="project" value="TreeGrafter"/>
</dbReference>
<evidence type="ECO:0000256" key="1">
    <source>
        <dbReference type="ARBA" id="ARBA00023449"/>
    </source>
</evidence>
<dbReference type="PANTHER" id="PTHR45857:SF2">
    <property type="entry name" value="FORMIN-LIKE PROTEIN 1"/>
    <property type="match status" value="1"/>
</dbReference>
<dbReference type="PROSITE" id="PS51232">
    <property type="entry name" value="GBD_FH3"/>
    <property type="match status" value="1"/>
</dbReference>
<feature type="compositionally biased region" description="Pro residues" evidence="3">
    <location>
        <begin position="394"/>
        <end position="418"/>
    </location>
</feature>
<evidence type="ECO:0000256" key="3">
    <source>
        <dbReference type="SAM" id="MobiDB-lite"/>
    </source>
</evidence>
<dbReference type="SMART" id="SM00498">
    <property type="entry name" value="FH2"/>
    <property type="match status" value="1"/>
</dbReference>
<dbReference type="GO" id="GO:0031267">
    <property type="term" value="F:small GTPase binding"/>
    <property type="evidence" value="ECO:0007669"/>
    <property type="project" value="InterPro"/>
</dbReference>
<dbReference type="Pfam" id="PF06371">
    <property type="entry name" value="Drf_GBD"/>
    <property type="match status" value="1"/>
</dbReference>
<dbReference type="Gene3D" id="1.25.10.10">
    <property type="entry name" value="Leucine-rich Repeat Variant"/>
    <property type="match status" value="1"/>
</dbReference>
<dbReference type="SUPFAM" id="SSF101447">
    <property type="entry name" value="Formin homology 2 domain (FH2 domain)"/>
    <property type="match status" value="1"/>
</dbReference>
<keyword evidence="2" id="KW-0175">Coiled coil</keyword>
<dbReference type="AlphaFoldDB" id="A0A8C4LSH1"/>
<evidence type="ECO:0000256" key="2">
    <source>
        <dbReference type="SAM" id="Coils"/>
    </source>
</evidence>
<dbReference type="Pfam" id="PF06367">
    <property type="entry name" value="Drf_FH3"/>
    <property type="match status" value="1"/>
</dbReference>
<dbReference type="FunFam" id="1.25.10.10:FF:000024">
    <property type="entry name" value="Formin-like 1, isoform CRA_c"/>
    <property type="match status" value="1"/>
</dbReference>
<evidence type="ECO:0000313" key="6">
    <source>
        <dbReference type="Ensembl" id="ENSEASP00005015062.1"/>
    </source>
</evidence>
<dbReference type="GO" id="GO:0030866">
    <property type="term" value="P:cortical actin cytoskeleton organization"/>
    <property type="evidence" value="ECO:0007669"/>
    <property type="project" value="TreeGrafter"/>
</dbReference>
<dbReference type="GO" id="GO:0051015">
    <property type="term" value="F:actin filament binding"/>
    <property type="evidence" value="ECO:0007669"/>
    <property type="project" value="TreeGrafter"/>
</dbReference>
<dbReference type="GO" id="GO:0016477">
    <property type="term" value="P:cell migration"/>
    <property type="evidence" value="ECO:0007669"/>
    <property type="project" value="TreeGrafter"/>
</dbReference>
<sequence length="733" mass="82715">PFSPSTTSLLCADPPPVSLAPPVLSPGFLLPPQPCPLTTSNCMNLPPDKVQLLSQYDNEKKWELICDQERFQVKNPPAAYIQKLRSYLETGGVSRKVFKRRVQESTQVLRELEISLRTNHIGWVQEFLNEENRGLDVLLEYLAFAQCSVTLTPAHSRKALRNSRIVSQKDDVHVCIMCLRAIMNYQSGFSLVMNHPACVNEIALSLNNKNPRTKALVLELLAAVCLVRGGHEIILAAFDNFKEACGEQHRFEKLMEYFRNEDSNIDFMVACMQFINIVVHSVENMNFRVFLQYEFTHLGLDLYLEKLRHTESDKLQVQIQAYLDNVFDVGALLEDTETKNAVLEHMEELQEQVTLLTERLRDAENESMAKIAELEKQLSQARKELETLRVRLGPEPPPPPPLPGDLPPPPPPPPPPPGTDGVKAKKPIQTKFRMPLLNWVALKPSQITGTVFTELNDEKVLQELDMSDFEEQFKTKSQGPSLDLSALKSKAAQKAPSQATLIEANRAKNLAITLRKGNMGADRICQAIETYDLQALGLDFLELLTRFLPTEYERSLIARFEREQRPMEELSEEDRFMLRFSRIPRLQERMATLTFLGNFPDTAQLLMPQLNAVIAASMSIKSSDKLRQILEIVLAFGNYMNSSKRGAAYGFRLQSLDAVRGRKGVCWPGGWRMPGGLWLTRGPHAAAGDEALGVTDPAVPHLAWGQRTWGRIRRRLRQARPIPAPPAVPSPKH</sequence>
<dbReference type="InterPro" id="IPR016024">
    <property type="entry name" value="ARM-type_fold"/>
</dbReference>
<dbReference type="InterPro" id="IPR043592">
    <property type="entry name" value="FMNL_animal"/>
</dbReference>
<dbReference type="SMART" id="SM01140">
    <property type="entry name" value="Drf_GBD"/>
    <property type="match status" value="1"/>
</dbReference>
<dbReference type="Gene3D" id="1.20.58.2220">
    <property type="entry name" value="Formin, FH2 domain"/>
    <property type="match status" value="1"/>
</dbReference>
<feature type="region of interest" description="Disordered" evidence="3">
    <location>
        <begin position="391"/>
        <end position="424"/>
    </location>
</feature>
<protein>
    <submittedName>
        <fullName evidence="6">Formin like 1</fullName>
    </submittedName>
</protein>
<comment type="similarity">
    <text evidence="1">Belongs to the formin homology family.</text>
</comment>
<dbReference type="InterPro" id="IPR042201">
    <property type="entry name" value="FH2_Formin_sf"/>
</dbReference>
<dbReference type="InterPro" id="IPR011989">
    <property type="entry name" value="ARM-like"/>
</dbReference>
<evidence type="ECO:0000259" key="5">
    <source>
        <dbReference type="PROSITE" id="PS51444"/>
    </source>
</evidence>
<dbReference type="InterPro" id="IPR014768">
    <property type="entry name" value="GBD/FH3_dom"/>
</dbReference>